<dbReference type="Pfam" id="PF02698">
    <property type="entry name" value="DUF218"/>
    <property type="match status" value="1"/>
</dbReference>
<dbReference type="InterPro" id="IPR003848">
    <property type="entry name" value="DUF218"/>
</dbReference>
<keyword evidence="4" id="KW-1185">Reference proteome</keyword>
<gene>
    <name evidence="3" type="ORF">GS18_0203610</name>
</gene>
<evidence type="ECO:0000313" key="3">
    <source>
        <dbReference type="EMBL" id="KEZ54024.1"/>
    </source>
</evidence>
<dbReference type="GO" id="GO:0005886">
    <property type="term" value="C:plasma membrane"/>
    <property type="evidence" value="ECO:0007669"/>
    <property type="project" value="TreeGrafter"/>
</dbReference>
<name>A0A084H362_METID</name>
<feature type="domain" description="DUF218" evidence="2">
    <location>
        <begin position="39"/>
        <end position="171"/>
    </location>
</feature>
<dbReference type="Proteomes" id="UP000028549">
    <property type="component" value="Unassembled WGS sequence"/>
</dbReference>
<organism evidence="3 4">
    <name type="scientific">Metabacillus indicus</name>
    <name type="common">Bacillus indicus</name>
    <dbReference type="NCBI Taxonomy" id="246786"/>
    <lineage>
        <taxon>Bacteria</taxon>
        <taxon>Bacillati</taxon>
        <taxon>Bacillota</taxon>
        <taxon>Bacilli</taxon>
        <taxon>Bacillales</taxon>
        <taxon>Bacillaceae</taxon>
        <taxon>Metabacillus</taxon>
    </lineage>
</organism>
<dbReference type="Gene3D" id="3.40.50.620">
    <property type="entry name" value="HUPs"/>
    <property type="match status" value="1"/>
</dbReference>
<comment type="caution">
    <text evidence="3">The sequence shown here is derived from an EMBL/GenBank/DDBJ whole genome shotgun (WGS) entry which is preliminary data.</text>
</comment>
<sequence>MKLAGTLIKLTMIAVIGLFLYSSASIWLYGNKHDSVKTDAAVVLGAAAWGEDPSPVFKERINHAIKLYKEKKVEKIIFTGGKAIQTDLPESVVGKNYAVDHGVRESDILVETSSRLTEDNLKFAYEKGQKAGIESYTIVSDPYHMKRSVLLAEKIGMNVYSSPTTTSAYRTWETKLPVYSKEVLFYAGYLVTLPFEMINKKEELPSG</sequence>
<keyword evidence="1" id="KW-0472">Membrane</keyword>
<protein>
    <recommendedName>
        <fullName evidence="2">DUF218 domain-containing protein</fullName>
    </recommendedName>
</protein>
<dbReference type="AlphaFoldDB" id="A0A084H362"/>
<dbReference type="RefSeq" id="WP_029565518.1">
    <property type="nucleotide sequence ID" value="NZ_JNVC02000001.1"/>
</dbReference>
<dbReference type="EMBL" id="JNVC02000001">
    <property type="protein sequence ID" value="KEZ54024.1"/>
    <property type="molecule type" value="Genomic_DNA"/>
</dbReference>
<evidence type="ECO:0000313" key="4">
    <source>
        <dbReference type="Proteomes" id="UP000028549"/>
    </source>
</evidence>
<dbReference type="CDD" id="cd06259">
    <property type="entry name" value="YdcF-like"/>
    <property type="match status" value="1"/>
</dbReference>
<dbReference type="PANTHER" id="PTHR30336">
    <property type="entry name" value="INNER MEMBRANE PROTEIN, PROBABLE PERMEASE"/>
    <property type="match status" value="1"/>
</dbReference>
<keyword evidence="1" id="KW-0812">Transmembrane</keyword>
<reference evidence="3 4" key="1">
    <citation type="journal article" date="2005" name="Int. J. Syst. Evol. Microbiol.">
        <title>Bacillus cibi sp. nov., isolated from jeotgal, a traditional Korean fermented seafood.</title>
        <authorList>
            <person name="Yoon J.H."/>
            <person name="Lee C.H."/>
            <person name="Oh T.K."/>
        </authorList>
    </citation>
    <scope>NUCLEOTIDE SEQUENCE [LARGE SCALE GENOMIC DNA]</scope>
    <source>
        <strain evidence="3 4">DSM 16189</strain>
    </source>
</reference>
<dbReference type="PANTHER" id="PTHR30336:SF20">
    <property type="entry name" value="DUF218 DOMAIN-CONTAINING PROTEIN"/>
    <property type="match status" value="1"/>
</dbReference>
<proteinExistence type="predicted"/>
<evidence type="ECO:0000256" key="1">
    <source>
        <dbReference type="SAM" id="Phobius"/>
    </source>
</evidence>
<evidence type="ECO:0000259" key="2">
    <source>
        <dbReference type="Pfam" id="PF02698"/>
    </source>
</evidence>
<accession>A0A084H362</accession>
<dbReference type="OrthoDB" id="9782395at2"/>
<feature type="transmembrane region" description="Helical" evidence="1">
    <location>
        <begin position="7"/>
        <end position="29"/>
    </location>
</feature>
<dbReference type="InterPro" id="IPR051599">
    <property type="entry name" value="Cell_Envelope_Assoc"/>
</dbReference>
<keyword evidence="1" id="KW-1133">Transmembrane helix</keyword>
<dbReference type="InterPro" id="IPR014729">
    <property type="entry name" value="Rossmann-like_a/b/a_fold"/>
</dbReference>